<dbReference type="Proteomes" id="UP000295710">
    <property type="component" value="Unassembled WGS sequence"/>
</dbReference>
<dbReference type="InterPro" id="IPR026870">
    <property type="entry name" value="Zinc_ribbon_dom"/>
</dbReference>
<evidence type="ECO:0000313" key="4">
    <source>
        <dbReference type="EMBL" id="TDA20958.1"/>
    </source>
</evidence>
<evidence type="ECO:0000256" key="2">
    <source>
        <dbReference type="SAM" id="Phobius"/>
    </source>
</evidence>
<accession>A0A4R4FCE5</accession>
<evidence type="ECO:0000313" key="5">
    <source>
        <dbReference type="Proteomes" id="UP000295710"/>
    </source>
</evidence>
<proteinExistence type="predicted"/>
<keyword evidence="2" id="KW-0812">Transmembrane</keyword>
<evidence type="ECO:0000259" key="3">
    <source>
        <dbReference type="Pfam" id="PF13240"/>
    </source>
</evidence>
<feature type="domain" description="Zinc-ribbon" evidence="3">
    <location>
        <begin position="3"/>
        <end position="24"/>
    </location>
</feature>
<gene>
    <name evidence="4" type="ORF">E1963_14370</name>
</gene>
<reference evidence="4 5" key="1">
    <citation type="journal article" date="2016" name="Nat. Microbiol.">
        <title>The Mouse Intestinal Bacterial Collection (miBC) provides host-specific insight into cultured diversity and functional potential of the gut microbiota.</title>
        <authorList>
            <person name="Lagkouvardos I."/>
            <person name="Pukall R."/>
            <person name="Abt B."/>
            <person name="Foesel B.U."/>
            <person name="Meier-Kolthoff J.P."/>
            <person name="Kumar N."/>
            <person name="Bresciani A."/>
            <person name="Martinez I."/>
            <person name="Just S."/>
            <person name="Ziegler C."/>
            <person name="Brugiroux S."/>
            <person name="Garzetti D."/>
            <person name="Wenning M."/>
            <person name="Bui T.P."/>
            <person name="Wang J."/>
            <person name="Hugenholtz F."/>
            <person name="Plugge C.M."/>
            <person name="Peterson D.A."/>
            <person name="Hornef M.W."/>
            <person name="Baines J.F."/>
            <person name="Smidt H."/>
            <person name="Walter J."/>
            <person name="Kristiansen K."/>
            <person name="Nielsen H.B."/>
            <person name="Haller D."/>
            <person name="Overmann J."/>
            <person name="Stecher B."/>
            <person name="Clavel T."/>
        </authorList>
    </citation>
    <scope>NUCLEOTIDE SEQUENCE [LARGE SCALE GENOMIC DNA]</scope>
    <source>
        <strain evidence="4 5">DSM 28560</strain>
    </source>
</reference>
<keyword evidence="2" id="KW-1133">Transmembrane helix</keyword>
<dbReference type="AlphaFoldDB" id="A0A4R4FCE5"/>
<evidence type="ECO:0000256" key="1">
    <source>
        <dbReference type="SAM" id="MobiDB-lite"/>
    </source>
</evidence>
<feature type="compositionally biased region" description="Acidic residues" evidence="1">
    <location>
        <begin position="41"/>
        <end position="76"/>
    </location>
</feature>
<name>A0A4R4FCE5_9FIRM</name>
<sequence length="348" mass="38179">MWCTKCGKELDENAAICEACGTEVRSGYVAAQEPEKASEEVPGEVAEEVPEEASEEVSEEVPDEPKEEAEVSDEETEARKTGDESGKPEEEGYSIPAEGGKKRFDISVLKKHWLKLALGITVIVLAVYAVKYYQVKGELAKTNSRYSEVTAEYNSVCTENTTLKDKINTLELENEELKNGAASMLVSIKNSYEAQKWDEVITAAAELHEKYNGTQEDKEAQELAKQSQSQIDAAKAAEEAKKAQGYETGITYEQLARTPDDFEGEKVKFSGKVVQVMEGGSDIQIRLAVNDSYDTIVYGSYSPDTVSSRVLEDDHITIYGTSVGTISYQSTMGGTITIPGVLIEKIDQ</sequence>
<comment type="caution">
    <text evidence="4">The sequence shown here is derived from an EMBL/GenBank/DDBJ whole genome shotgun (WGS) entry which is preliminary data.</text>
</comment>
<dbReference type="Pfam" id="PF13240">
    <property type="entry name" value="Zn_Ribbon_1"/>
    <property type="match status" value="1"/>
</dbReference>
<dbReference type="EMBL" id="SMMX01000013">
    <property type="protein sequence ID" value="TDA20958.1"/>
    <property type="molecule type" value="Genomic_DNA"/>
</dbReference>
<feature type="transmembrane region" description="Helical" evidence="2">
    <location>
        <begin position="113"/>
        <end position="133"/>
    </location>
</feature>
<feature type="compositionally biased region" description="Basic and acidic residues" evidence="1">
    <location>
        <begin position="77"/>
        <end position="90"/>
    </location>
</feature>
<keyword evidence="2" id="KW-0472">Membrane</keyword>
<dbReference type="RefSeq" id="WP_132279295.1">
    <property type="nucleotide sequence ID" value="NZ_JAOBST010000011.1"/>
</dbReference>
<feature type="region of interest" description="Disordered" evidence="1">
    <location>
        <begin position="29"/>
        <end position="96"/>
    </location>
</feature>
<organism evidence="4 5">
    <name type="scientific">Extibacter muris</name>
    <dbReference type="NCBI Taxonomy" id="1796622"/>
    <lineage>
        <taxon>Bacteria</taxon>
        <taxon>Bacillati</taxon>
        <taxon>Bacillota</taxon>
        <taxon>Clostridia</taxon>
        <taxon>Lachnospirales</taxon>
        <taxon>Lachnospiraceae</taxon>
        <taxon>Extibacter</taxon>
    </lineage>
</organism>
<protein>
    <submittedName>
        <fullName evidence="4">Zinc ribbon domain-containing protein</fullName>
    </submittedName>
</protein>
<keyword evidence="5" id="KW-1185">Reference proteome</keyword>